<dbReference type="Gene3D" id="2.60.120.10">
    <property type="entry name" value="Jelly Rolls"/>
    <property type="match status" value="1"/>
</dbReference>
<dbReference type="InterPro" id="IPR000595">
    <property type="entry name" value="cNMP-bd_dom"/>
</dbReference>
<dbReference type="InterPro" id="IPR018490">
    <property type="entry name" value="cNMP-bd_dom_sf"/>
</dbReference>
<feature type="domain" description="Cyclic nucleotide-binding" evidence="4">
    <location>
        <begin position="29"/>
        <end position="131"/>
    </location>
</feature>
<keyword evidence="1" id="KW-0805">Transcription regulation</keyword>
<dbReference type="PANTHER" id="PTHR24567:SF74">
    <property type="entry name" value="HTH-TYPE TRANSCRIPTIONAL REGULATOR ARCR"/>
    <property type="match status" value="1"/>
</dbReference>
<dbReference type="EMBL" id="CP053923">
    <property type="protein sequence ID" value="QNT68492.1"/>
    <property type="molecule type" value="Genomic_DNA"/>
</dbReference>
<gene>
    <name evidence="6" type="ORF">HQ394_02835</name>
</gene>
<dbReference type="PROSITE" id="PS50042">
    <property type="entry name" value="CNMP_BINDING_3"/>
    <property type="match status" value="1"/>
</dbReference>
<dbReference type="PANTHER" id="PTHR24567">
    <property type="entry name" value="CRP FAMILY TRANSCRIPTIONAL REGULATORY PROTEIN"/>
    <property type="match status" value="1"/>
</dbReference>
<dbReference type="RefSeq" id="WP_190261929.1">
    <property type="nucleotide sequence ID" value="NZ_CP053923.1"/>
</dbReference>
<dbReference type="Gene3D" id="1.10.10.10">
    <property type="entry name" value="Winged helix-like DNA-binding domain superfamily/Winged helix DNA-binding domain"/>
    <property type="match status" value="1"/>
</dbReference>
<dbReference type="SUPFAM" id="SSF46785">
    <property type="entry name" value="Winged helix' DNA-binding domain"/>
    <property type="match status" value="1"/>
</dbReference>
<evidence type="ECO:0000256" key="2">
    <source>
        <dbReference type="ARBA" id="ARBA00023125"/>
    </source>
</evidence>
<dbReference type="Pfam" id="PF00027">
    <property type="entry name" value="cNMP_binding"/>
    <property type="match status" value="1"/>
</dbReference>
<dbReference type="Proteomes" id="UP000516369">
    <property type="component" value="Chromosome"/>
</dbReference>
<keyword evidence="3" id="KW-0804">Transcription</keyword>
<evidence type="ECO:0000313" key="7">
    <source>
        <dbReference type="Proteomes" id="UP000516369"/>
    </source>
</evidence>
<dbReference type="InterPro" id="IPR050397">
    <property type="entry name" value="Env_Response_Regulators"/>
</dbReference>
<dbReference type="InterPro" id="IPR012318">
    <property type="entry name" value="HTH_CRP"/>
</dbReference>
<evidence type="ECO:0000256" key="3">
    <source>
        <dbReference type="ARBA" id="ARBA00023163"/>
    </source>
</evidence>
<dbReference type="GO" id="GO:0005829">
    <property type="term" value="C:cytosol"/>
    <property type="evidence" value="ECO:0007669"/>
    <property type="project" value="TreeGrafter"/>
</dbReference>
<dbReference type="PROSITE" id="PS51063">
    <property type="entry name" value="HTH_CRP_2"/>
    <property type="match status" value="1"/>
</dbReference>
<dbReference type="SMART" id="SM00100">
    <property type="entry name" value="cNMP"/>
    <property type="match status" value="1"/>
</dbReference>
<dbReference type="SUPFAM" id="SSF51206">
    <property type="entry name" value="cAMP-binding domain-like"/>
    <property type="match status" value="1"/>
</dbReference>
<evidence type="ECO:0000259" key="4">
    <source>
        <dbReference type="PROSITE" id="PS50042"/>
    </source>
</evidence>
<dbReference type="SMART" id="SM00419">
    <property type="entry name" value="HTH_CRP"/>
    <property type="match status" value="1"/>
</dbReference>
<name>A0A7H1MYF6_9PROT</name>
<dbReference type="AlphaFoldDB" id="A0A7H1MYF6"/>
<dbReference type="InterPro" id="IPR014710">
    <property type="entry name" value="RmlC-like_jellyroll"/>
</dbReference>
<organism evidence="6 7">
    <name type="scientific">Defluviicoccus vanus</name>
    <dbReference type="NCBI Taxonomy" id="111831"/>
    <lineage>
        <taxon>Bacteria</taxon>
        <taxon>Pseudomonadati</taxon>
        <taxon>Pseudomonadota</taxon>
        <taxon>Alphaproteobacteria</taxon>
        <taxon>Rhodospirillales</taxon>
        <taxon>Rhodospirillaceae</taxon>
        <taxon>Defluviicoccus</taxon>
    </lineage>
</organism>
<dbReference type="CDD" id="cd00038">
    <property type="entry name" value="CAP_ED"/>
    <property type="match status" value="1"/>
</dbReference>
<dbReference type="GO" id="GO:0003700">
    <property type="term" value="F:DNA-binding transcription factor activity"/>
    <property type="evidence" value="ECO:0007669"/>
    <property type="project" value="TreeGrafter"/>
</dbReference>
<sequence length="246" mass="27285">MLETVATGHQAKVSAERGAERSLLSQVPLLSELPVQDLTRIEQQCRYRRFTADELIVDRDSPSTDLLFLVRGQVRIVNYSMSGREITYEELTSGAFLGEISAIDGAPRSTGVMAIEDSLVLALPRSVFLDLCTRYPNLALKVMQRLAAMVRAAQDRILDLSTLAAQSRVQAELLRQAQAHRNRPNAAIIEPIPVHSDIASRVSTTRETVARVLNDLARKGILERCKGALVIHDMRRLQSMVSDVRG</sequence>
<evidence type="ECO:0000313" key="6">
    <source>
        <dbReference type="EMBL" id="QNT68492.1"/>
    </source>
</evidence>
<dbReference type="InterPro" id="IPR036388">
    <property type="entry name" value="WH-like_DNA-bd_sf"/>
</dbReference>
<dbReference type="Pfam" id="PF13545">
    <property type="entry name" value="HTH_Crp_2"/>
    <property type="match status" value="1"/>
</dbReference>
<dbReference type="GO" id="GO:0003677">
    <property type="term" value="F:DNA binding"/>
    <property type="evidence" value="ECO:0007669"/>
    <property type="project" value="UniProtKB-KW"/>
</dbReference>
<dbReference type="InterPro" id="IPR036390">
    <property type="entry name" value="WH_DNA-bd_sf"/>
</dbReference>
<reference evidence="6 7" key="1">
    <citation type="submission" date="2020-05" db="EMBL/GenBank/DDBJ databases">
        <title>Complete closed genome sequence of Defluviicoccus vanus.</title>
        <authorList>
            <person name="Bessarab I."/>
            <person name="Arumugam K."/>
            <person name="Maszenan A.M."/>
            <person name="Seviour R.J."/>
            <person name="Williams R.B."/>
        </authorList>
    </citation>
    <scope>NUCLEOTIDE SEQUENCE [LARGE SCALE GENOMIC DNA]</scope>
    <source>
        <strain evidence="6 7">Ben 114</strain>
    </source>
</reference>
<keyword evidence="7" id="KW-1185">Reference proteome</keyword>
<feature type="domain" description="HTH crp-type" evidence="5">
    <location>
        <begin position="163"/>
        <end position="235"/>
    </location>
</feature>
<accession>A0A7H1MYF6</accession>
<keyword evidence="2" id="KW-0238">DNA-binding</keyword>
<evidence type="ECO:0000259" key="5">
    <source>
        <dbReference type="PROSITE" id="PS51063"/>
    </source>
</evidence>
<dbReference type="KEGG" id="dvn:HQ394_02835"/>
<proteinExistence type="predicted"/>
<evidence type="ECO:0000256" key="1">
    <source>
        <dbReference type="ARBA" id="ARBA00023015"/>
    </source>
</evidence>
<protein>
    <submittedName>
        <fullName evidence="6">Crp/Fnr family transcriptional regulator</fullName>
    </submittedName>
</protein>